<dbReference type="OrthoDB" id="168404at2759"/>
<comment type="caution">
    <text evidence="2">The sequence shown here is derived from an EMBL/GenBank/DDBJ whole genome shotgun (WGS) entry which is preliminary data.</text>
</comment>
<name>A0A1R2CCF7_9CILI</name>
<feature type="compositionally biased region" description="Basic and acidic residues" evidence="1">
    <location>
        <begin position="137"/>
        <end position="150"/>
    </location>
</feature>
<dbReference type="AlphaFoldDB" id="A0A1R2CCF7"/>
<sequence length="190" mass="21621">MHYRSKSIKDYPEIAFGIFFCKKYSQPIFFAQTQEILTVPIETGKTQEITENVGIIQPQKSRKKTKIRRNLTNTIIENAENLKNHKNILQVPEVIATNKLLIEKRIGKVSENSPPICPSPINKKTSAFENLMKKVRAVSDEPAPKPKESSENLNIEPDEDFFIDSYKKSSLLFGFSSDQKSTSLAELTED</sequence>
<keyword evidence="3" id="KW-1185">Reference proteome</keyword>
<protein>
    <submittedName>
        <fullName evidence="2">Uncharacterized protein</fullName>
    </submittedName>
</protein>
<accession>A0A1R2CCF7</accession>
<proteinExistence type="predicted"/>
<dbReference type="Proteomes" id="UP000187209">
    <property type="component" value="Unassembled WGS sequence"/>
</dbReference>
<dbReference type="EMBL" id="MPUH01000197">
    <property type="protein sequence ID" value="OMJ86704.1"/>
    <property type="molecule type" value="Genomic_DNA"/>
</dbReference>
<reference evidence="2 3" key="1">
    <citation type="submission" date="2016-11" db="EMBL/GenBank/DDBJ databases">
        <title>The macronuclear genome of Stentor coeruleus: a giant cell with tiny introns.</title>
        <authorList>
            <person name="Slabodnick M."/>
            <person name="Ruby J.G."/>
            <person name="Reiff S.B."/>
            <person name="Swart E.C."/>
            <person name="Gosai S."/>
            <person name="Prabakaran S."/>
            <person name="Witkowska E."/>
            <person name="Larue G.E."/>
            <person name="Fisher S."/>
            <person name="Freeman R.M."/>
            <person name="Gunawardena J."/>
            <person name="Chu W."/>
            <person name="Stover N.A."/>
            <person name="Gregory B.D."/>
            <person name="Nowacki M."/>
            <person name="Derisi J."/>
            <person name="Roy S.W."/>
            <person name="Marshall W.F."/>
            <person name="Sood P."/>
        </authorList>
    </citation>
    <scope>NUCLEOTIDE SEQUENCE [LARGE SCALE GENOMIC DNA]</scope>
    <source>
        <strain evidence="2">WM001</strain>
    </source>
</reference>
<gene>
    <name evidence="2" type="ORF">SteCoe_11713</name>
</gene>
<evidence type="ECO:0000313" key="3">
    <source>
        <dbReference type="Proteomes" id="UP000187209"/>
    </source>
</evidence>
<organism evidence="2 3">
    <name type="scientific">Stentor coeruleus</name>
    <dbReference type="NCBI Taxonomy" id="5963"/>
    <lineage>
        <taxon>Eukaryota</taxon>
        <taxon>Sar</taxon>
        <taxon>Alveolata</taxon>
        <taxon>Ciliophora</taxon>
        <taxon>Postciliodesmatophora</taxon>
        <taxon>Heterotrichea</taxon>
        <taxon>Heterotrichida</taxon>
        <taxon>Stentoridae</taxon>
        <taxon>Stentor</taxon>
    </lineage>
</organism>
<feature type="region of interest" description="Disordered" evidence="1">
    <location>
        <begin position="137"/>
        <end position="156"/>
    </location>
</feature>
<evidence type="ECO:0000313" key="2">
    <source>
        <dbReference type="EMBL" id="OMJ86704.1"/>
    </source>
</evidence>
<evidence type="ECO:0000256" key="1">
    <source>
        <dbReference type="SAM" id="MobiDB-lite"/>
    </source>
</evidence>